<dbReference type="EMBL" id="AXCY01000145">
    <property type="protein sequence ID" value="KGM08885.1"/>
    <property type="molecule type" value="Genomic_DNA"/>
</dbReference>
<dbReference type="Proteomes" id="UP000029839">
    <property type="component" value="Unassembled WGS sequence"/>
</dbReference>
<name>A0A0A0BLY3_9CELL</name>
<dbReference type="OrthoDB" id="4843707at2"/>
<reference evidence="2 3" key="1">
    <citation type="submission" date="2013-08" db="EMBL/GenBank/DDBJ databases">
        <title>Genome sequencing of Cellulomonas carbonis T26.</title>
        <authorList>
            <person name="Chen F."/>
            <person name="Li Y."/>
            <person name="Wang G."/>
        </authorList>
    </citation>
    <scope>NUCLEOTIDE SEQUENCE [LARGE SCALE GENOMIC DNA]</scope>
    <source>
        <strain evidence="2 3">T26</strain>
    </source>
</reference>
<comment type="caution">
    <text evidence="2">The sequence shown here is derived from an EMBL/GenBank/DDBJ whole genome shotgun (WGS) entry which is preliminary data.</text>
</comment>
<feature type="signal peptide" evidence="1">
    <location>
        <begin position="1"/>
        <end position="23"/>
    </location>
</feature>
<dbReference type="AlphaFoldDB" id="A0A0A0BLY3"/>
<keyword evidence="1" id="KW-0732">Signal</keyword>
<evidence type="ECO:0000256" key="1">
    <source>
        <dbReference type="SAM" id="SignalP"/>
    </source>
</evidence>
<evidence type="ECO:0000313" key="2">
    <source>
        <dbReference type="EMBL" id="KGM08885.1"/>
    </source>
</evidence>
<keyword evidence="3" id="KW-1185">Reference proteome</keyword>
<organism evidence="2 3">
    <name type="scientific">Cellulomonas carbonis T26</name>
    <dbReference type="NCBI Taxonomy" id="947969"/>
    <lineage>
        <taxon>Bacteria</taxon>
        <taxon>Bacillati</taxon>
        <taxon>Actinomycetota</taxon>
        <taxon>Actinomycetes</taxon>
        <taxon>Micrococcales</taxon>
        <taxon>Cellulomonadaceae</taxon>
        <taxon>Cellulomonas</taxon>
    </lineage>
</organism>
<accession>A0A0A0BLY3</accession>
<gene>
    <name evidence="2" type="ORF">N868_13360</name>
</gene>
<sequence length="143" mass="14921">MPRPKILTTLALTGALMATGVGAASAHECFIANRSDQGNTGASHSKNWYTLEVAELYSSAHLFLGTEPLTEAQVAEAVELTSARGIPTSFTVFERFTIPRSTAELEALSSKTADGKGVDHFFVAYGDAIIGIVFEVLGGGGAA</sequence>
<protein>
    <recommendedName>
        <fullName evidence="4">Lipoprotein</fullName>
    </recommendedName>
</protein>
<dbReference type="RefSeq" id="WP_052426536.1">
    <property type="nucleotide sequence ID" value="NZ_AXCY01000145.1"/>
</dbReference>
<reference evidence="2 3" key="2">
    <citation type="journal article" date="2015" name="Stand. Genomic Sci.">
        <title>Draft genome sequence of Cellulomonas carbonis T26(T) and comparative analysis of six Cellulomonas genomes.</title>
        <authorList>
            <person name="Zhuang W."/>
            <person name="Zhang S."/>
            <person name="Xia X."/>
            <person name="Wang G."/>
        </authorList>
    </citation>
    <scope>NUCLEOTIDE SEQUENCE [LARGE SCALE GENOMIC DNA]</scope>
    <source>
        <strain evidence="2 3">T26</strain>
    </source>
</reference>
<proteinExistence type="predicted"/>
<feature type="chain" id="PRO_5039517267" description="Lipoprotein" evidence="1">
    <location>
        <begin position="24"/>
        <end position="143"/>
    </location>
</feature>
<evidence type="ECO:0000313" key="3">
    <source>
        <dbReference type="Proteomes" id="UP000029839"/>
    </source>
</evidence>
<evidence type="ECO:0008006" key="4">
    <source>
        <dbReference type="Google" id="ProtNLM"/>
    </source>
</evidence>